<evidence type="ECO:0000256" key="1">
    <source>
        <dbReference type="SAM" id="MobiDB-lite"/>
    </source>
</evidence>
<dbReference type="KEGG" id="ssck:SPSK_02422"/>
<dbReference type="Pfam" id="PF07992">
    <property type="entry name" value="Pyr_redox_2"/>
    <property type="match status" value="1"/>
</dbReference>
<dbReference type="Proteomes" id="UP000033710">
    <property type="component" value="Unassembled WGS sequence"/>
</dbReference>
<reference evidence="4 5" key="1">
    <citation type="journal article" date="2014" name="BMC Genomics">
        <title>Comparative genomics of the major fungal agents of human and animal Sporotrichosis: Sporothrix schenckii and Sporothrix brasiliensis.</title>
        <authorList>
            <person name="Teixeira M.M."/>
            <person name="de Almeida L.G."/>
            <person name="Kubitschek-Barreira P."/>
            <person name="Alves F.L."/>
            <person name="Kioshima E.S."/>
            <person name="Abadio A.K."/>
            <person name="Fernandes L."/>
            <person name="Derengowski L.S."/>
            <person name="Ferreira K.S."/>
            <person name="Souza R.C."/>
            <person name="Ruiz J.C."/>
            <person name="de Andrade N.C."/>
            <person name="Paes H.C."/>
            <person name="Nicola A.M."/>
            <person name="Albuquerque P."/>
            <person name="Gerber A.L."/>
            <person name="Martins V.P."/>
            <person name="Peconick L.D."/>
            <person name="Neto A.V."/>
            <person name="Chaucanez C.B."/>
            <person name="Silva P.A."/>
            <person name="Cunha O.L."/>
            <person name="de Oliveira F.F."/>
            <person name="dos Santos T.C."/>
            <person name="Barros A.L."/>
            <person name="Soares M.A."/>
            <person name="de Oliveira L.M."/>
            <person name="Marini M.M."/>
            <person name="Villalobos-Duno H."/>
            <person name="Cunha M.M."/>
            <person name="de Hoog S."/>
            <person name="da Silveira J.F."/>
            <person name="Henrissat B."/>
            <person name="Nino-Vega G.A."/>
            <person name="Cisalpino P.S."/>
            <person name="Mora-Montes H.M."/>
            <person name="Almeida S.R."/>
            <person name="Stajich J.E."/>
            <person name="Lopes-Bezerra L.M."/>
            <person name="Vasconcelos A.T."/>
            <person name="Felipe M.S."/>
        </authorList>
    </citation>
    <scope>NUCLEOTIDE SEQUENCE [LARGE SCALE GENOMIC DNA]</scope>
    <source>
        <strain evidence="4 5">1099-18</strain>
    </source>
</reference>
<proteinExistence type="predicted"/>
<feature type="transmembrane region" description="Helical" evidence="2">
    <location>
        <begin position="59"/>
        <end position="80"/>
    </location>
</feature>
<dbReference type="PANTHER" id="PTHR43735">
    <property type="entry name" value="APOPTOSIS-INDUCING FACTOR 1"/>
    <property type="match status" value="1"/>
</dbReference>
<feature type="domain" description="FAD/NAD(P)-binding" evidence="3">
    <location>
        <begin position="202"/>
        <end position="410"/>
    </location>
</feature>
<comment type="caution">
    <text evidence="4">The sequence shown here is derived from an EMBL/GenBank/DDBJ whole genome shotgun (WGS) entry which is preliminary data.</text>
</comment>
<dbReference type="SUPFAM" id="SSF51905">
    <property type="entry name" value="FAD/NAD(P)-binding domain"/>
    <property type="match status" value="1"/>
</dbReference>
<protein>
    <submittedName>
        <fullName evidence="4">Amid-like NADH oxidoreductase</fullName>
    </submittedName>
</protein>
<dbReference type="EMBL" id="AXCR01000006">
    <property type="protein sequence ID" value="KJR86615.1"/>
    <property type="molecule type" value="Genomic_DNA"/>
</dbReference>
<dbReference type="PRINTS" id="PR00368">
    <property type="entry name" value="FADPNR"/>
</dbReference>
<dbReference type="GO" id="GO:0050660">
    <property type="term" value="F:flavin adenine dinucleotide binding"/>
    <property type="evidence" value="ECO:0007669"/>
    <property type="project" value="TreeGrafter"/>
</dbReference>
<evidence type="ECO:0000313" key="5">
    <source>
        <dbReference type="Proteomes" id="UP000033710"/>
    </source>
</evidence>
<evidence type="ECO:0000259" key="3">
    <source>
        <dbReference type="Pfam" id="PF07992"/>
    </source>
</evidence>
<dbReference type="InterPro" id="IPR036188">
    <property type="entry name" value="FAD/NAD-bd_sf"/>
</dbReference>
<evidence type="ECO:0000313" key="4">
    <source>
        <dbReference type="EMBL" id="KJR86615.1"/>
    </source>
</evidence>
<dbReference type="Gene3D" id="3.50.50.100">
    <property type="match status" value="1"/>
</dbReference>
<name>A0A0F2MCQ1_SPOSC</name>
<feature type="compositionally biased region" description="Basic residues" evidence="1">
    <location>
        <begin position="1"/>
        <end position="11"/>
    </location>
</feature>
<dbReference type="VEuPathDB" id="FungiDB:SPSK_02422"/>
<dbReference type="GO" id="GO:0004174">
    <property type="term" value="F:electron-transferring-flavoprotein dehydrogenase activity"/>
    <property type="evidence" value="ECO:0007669"/>
    <property type="project" value="TreeGrafter"/>
</dbReference>
<dbReference type="InterPro" id="IPR023753">
    <property type="entry name" value="FAD/NAD-binding_dom"/>
</dbReference>
<keyword evidence="2" id="KW-0812">Transmembrane</keyword>
<feature type="region of interest" description="Disordered" evidence="1">
    <location>
        <begin position="1"/>
        <end position="26"/>
    </location>
</feature>
<dbReference type="PANTHER" id="PTHR43735:SF11">
    <property type="entry name" value="HYPOTHETICAL OXIDOREDUCTASE (EUROFUNG)"/>
    <property type="match status" value="1"/>
</dbReference>
<dbReference type="GeneID" id="27664571"/>
<dbReference type="GO" id="GO:0005737">
    <property type="term" value="C:cytoplasm"/>
    <property type="evidence" value="ECO:0007669"/>
    <property type="project" value="TreeGrafter"/>
</dbReference>
<keyword evidence="2" id="KW-1133">Transmembrane helix</keyword>
<gene>
    <name evidence="4" type="ORF">SPSK_02422</name>
</gene>
<dbReference type="RefSeq" id="XP_016589291.1">
    <property type="nucleotide sequence ID" value="XM_016729294.1"/>
</dbReference>
<dbReference type="PRINTS" id="PR00411">
    <property type="entry name" value="PNDRDTASEI"/>
</dbReference>
<dbReference type="OrthoDB" id="202203at2759"/>
<accession>A0A0F2MCQ1</accession>
<sequence>MGLQKKGKVHSLHPPPPGTPHNPELVPRTYELRHAPGKCALKLYILFLSKEYMKRHTTASIGCLFMSLVVLVLSFVFPIVSRFATTSTKAPPTMSVPKNLVVVGGSYVGVNVAQQLAAALSDTFRVVLIEKNSHFNHLFAFPRFAATAKVDTRKAFIPYNPGTFAATPGVHNNTVVQAKATGLTRTAVELDRPVSLGAAGSEPVRSIPYEYLVLVTGTQMVPPSAVPGTEKRDGVAYLQQHADQVAAAQRIVLVGGGAVGVQMATDIKELYPAKDVTLVHSRATVMNRFHTDLDAIVRARFAELGIHTKLGSRVVSPTVSTAARADGTPLEVVCQDGARLATDLVIVCTGQTPQSGLLAALSPSSIGASGFVRVRDTLQVHDATLDNVFAIGDVADSGAPKAARPAAKQATVVVQNIQHLLKDEPLDTYASIEPAGIHMTLGLTKNIVFRNPQPGEKPYVVPREDGTYDMGIDGVWARRGGGIDANL</sequence>
<dbReference type="AlphaFoldDB" id="A0A0F2MCQ1"/>
<keyword evidence="2" id="KW-0472">Membrane</keyword>
<reference evidence="4 5" key="2">
    <citation type="journal article" date="2015" name="Eukaryot. Cell">
        <title>Asexual propagation of a virulent clone complex in a human and feline outbreak of sporotrichosis.</title>
        <authorList>
            <person name="Teixeira Mde M."/>
            <person name="Rodrigues A.M."/>
            <person name="Tsui C.K."/>
            <person name="de Almeida L.G."/>
            <person name="Van Diepeningen A.D."/>
            <person name="van den Ende B.G."/>
            <person name="Fernandes G.F."/>
            <person name="Kano R."/>
            <person name="Hamelin R.C."/>
            <person name="Lopes-Bezerra L.M."/>
            <person name="Vasconcelos A.T."/>
            <person name="de Hoog S."/>
            <person name="de Camargo Z.P."/>
            <person name="Felipe M.S."/>
        </authorList>
    </citation>
    <scope>NUCLEOTIDE SEQUENCE [LARGE SCALE GENOMIC DNA]</scope>
    <source>
        <strain evidence="4 5">1099-18</strain>
    </source>
</reference>
<evidence type="ECO:0000256" key="2">
    <source>
        <dbReference type="SAM" id="Phobius"/>
    </source>
</evidence>
<organism evidence="4 5">
    <name type="scientific">Sporothrix schenckii 1099-18</name>
    <dbReference type="NCBI Taxonomy" id="1397361"/>
    <lineage>
        <taxon>Eukaryota</taxon>
        <taxon>Fungi</taxon>
        <taxon>Dikarya</taxon>
        <taxon>Ascomycota</taxon>
        <taxon>Pezizomycotina</taxon>
        <taxon>Sordariomycetes</taxon>
        <taxon>Sordariomycetidae</taxon>
        <taxon>Ophiostomatales</taxon>
        <taxon>Ophiostomataceae</taxon>
        <taxon>Sporothrix</taxon>
    </lineage>
</organism>